<accession>A0ABW7N4D7</accession>
<evidence type="ECO:0000313" key="2">
    <source>
        <dbReference type="Proteomes" id="UP001610063"/>
    </source>
</evidence>
<dbReference type="EMBL" id="JBIPKE010000011">
    <property type="protein sequence ID" value="MFH6982450.1"/>
    <property type="molecule type" value="Genomic_DNA"/>
</dbReference>
<gene>
    <name evidence="1" type="ORF">ACHKAR_03320</name>
</gene>
<dbReference type="Proteomes" id="UP001610063">
    <property type="component" value="Unassembled WGS sequence"/>
</dbReference>
<name>A0ABW7N4D7_9BACT</name>
<reference evidence="1 2" key="1">
    <citation type="journal article" date="2013" name="Int. J. Syst. Evol. Microbiol.">
        <title>Marinoscillum luteum sp. nov., isolated from marine sediment.</title>
        <authorList>
            <person name="Cha I.T."/>
            <person name="Park S.J."/>
            <person name="Kim S.J."/>
            <person name="Kim J.G."/>
            <person name="Jung M.Y."/>
            <person name="Shin K.S."/>
            <person name="Kwon K.K."/>
            <person name="Yang S.H."/>
            <person name="Seo Y.S."/>
            <person name="Rhee S.K."/>
        </authorList>
    </citation>
    <scope>NUCLEOTIDE SEQUENCE [LARGE SCALE GENOMIC DNA]</scope>
    <source>
        <strain evidence="1 2">KCTC 23939</strain>
    </source>
</reference>
<protein>
    <submittedName>
        <fullName evidence="1">DUF6048 family protein</fullName>
    </submittedName>
</protein>
<dbReference type="RefSeq" id="WP_395416152.1">
    <property type="nucleotide sequence ID" value="NZ_JBIPKE010000011.1"/>
</dbReference>
<keyword evidence="2" id="KW-1185">Reference proteome</keyword>
<dbReference type="Pfam" id="PF19515">
    <property type="entry name" value="DUF6048"/>
    <property type="match status" value="1"/>
</dbReference>
<organism evidence="1 2">
    <name type="scientific">Marinoscillum luteum</name>
    <dbReference type="NCBI Taxonomy" id="861051"/>
    <lineage>
        <taxon>Bacteria</taxon>
        <taxon>Pseudomonadati</taxon>
        <taxon>Bacteroidota</taxon>
        <taxon>Cytophagia</taxon>
        <taxon>Cytophagales</taxon>
        <taxon>Reichenbachiellaceae</taxon>
        <taxon>Marinoscillum</taxon>
    </lineage>
</organism>
<proteinExistence type="predicted"/>
<evidence type="ECO:0000313" key="1">
    <source>
        <dbReference type="EMBL" id="MFH6982450.1"/>
    </source>
</evidence>
<comment type="caution">
    <text evidence="1">The sequence shown here is derived from an EMBL/GenBank/DDBJ whole genome shotgun (WGS) entry which is preliminary data.</text>
</comment>
<dbReference type="InterPro" id="IPR046111">
    <property type="entry name" value="DUF6048"/>
</dbReference>
<sequence length="219" mass="24875">MWQAFAQADAVAVDSLEEESVRFIQPSFSFDYGKALVSVAGFEKKYEGAFSLLFFDNYYLTGEIGTGNLQPKNGIENGKYQSEGNYYRIGGGYLKAINSTSRLGLGVRYAMSTFNDQGEYYVESQSGSQDDYSEQFERKNLEARWVEMVLTSESKVRLKKSDPEARINQLFSLGFHLRLRVMSSYDRFSPIDVYSVPGYGRTVNNPNLALNLFLKFTPF</sequence>